<evidence type="ECO:0000313" key="3">
    <source>
        <dbReference type="Proteomes" id="UP000029692"/>
    </source>
</evidence>
<comment type="caution">
    <text evidence="2">The sequence shown here is derived from an EMBL/GenBank/DDBJ whole genome shotgun (WGS) entry which is preliminary data.</text>
</comment>
<dbReference type="EC" id="2.7.1.71" evidence="1"/>
<keyword evidence="1" id="KW-0547">Nucleotide-binding</keyword>
<feature type="binding site" evidence="1">
    <location>
        <position position="171"/>
    </location>
    <ligand>
        <name>substrate</name>
    </ligand>
</feature>
<feature type="binding site" evidence="1">
    <location>
        <position position="113"/>
    </location>
    <ligand>
        <name>substrate</name>
    </ligand>
</feature>
<comment type="catalytic activity">
    <reaction evidence="1">
        <text>shikimate + ATP = 3-phosphoshikimate + ADP + H(+)</text>
        <dbReference type="Rhea" id="RHEA:13121"/>
        <dbReference type="ChEBI" id="CHEBI:15378"/>
        <dbReference type="ChEBI" id="CHEBI:30616"/>
        <dbReference type="ChEBI" id="CHEBI:36208"/>
        <dbReference type="ChEBI" id="CHEBI:145989"/>
        <dbReference type="ChEBI" id="CHEBI:456216"/>
        <dbReference type="EC" id="2.7.1.71"/>
    </reaction>
</comment>
<dbReference type="InterPro" id="IPR000623">
    <property type="entry name" value="Shikimate_kinase/TSH1"/>
</dbReference>
<dbReference type="eggNOG" id="COG0703">
    <property type="taxonomic scope" value="Bacteria"/>
</dbReference>
<comment type="subunit">
    <text evidence="1">Monomer.</text>
</comment>
<feature type="binding site" evidence="1">
    <location>
        <begin position="22"/>
        <end position="27"/>
    </location>
    <ligand>
        <name>ATP</name>
        <dbReference type="ChEBI" id="CHEBI:30616"/>
    </ligand>
</feature>
<dbReference type="GO" id="GO:0005524">
    <property type="term" value="F:ATP binding"/>
    <property type="evidence" value="ECO:0007669"/>
    <property type="project" value="UniProtKB-UniRule"/>
</dbReference>
<comment type="similarity">
    <text evidence="1">Belongs to the shikimate kinase family.</text>
</comment>
<dbReference type="UniPathway" id="UPA00053">
    <property type="reaction ID" value="UER00088"/>
</dbReference>
<proteinExistence type="inferred from homology"/>
<dbReference type="GO" id="GO:0000287">
    <property type="term" value="F:magnesium ion binding"/>
    <property type="evidence" value="ECO:0007669"/>
    <property type="project" value="UniProtKB-UniRule"/>
</dbReference>
<comment type="cofactor">
    <cofactor evidence="1">
        <name>Mg(2+)</name>
        <dbReference type="ChEBI" id="CHEBI:18420"/>
    </cofactor>
    <text evidence="1">Binds 1 Mg(2+) ion per subunit.</text>
</comment>
<keyword evidence="1" id="KW-0460">Magnesium</keyword>
<dbReference type="GO" id="GO:0009073">
    <property type="term" value="P:aromatic amino acid family biosynthetic process"/>
    <property type="evidence" value="ECO:0007669"/>
    <property type="project" value="UniProtKB-KW"/>
</dbReference>
<accession>A0A098QZN1</accession>
<dbReference type="InterPro" id="IPR031322">
    <property type="entry name" value="Shikimate/glucono_kinase"/>
</dbReference>
<keyword evidence="1" id="KW-0479">Metal-binding</keyword>
<keyword evidence="1" id="KW-0963">Cytoplasm</keyword>
<keyword evidence="3" id="KW-1185">Reference proteome</keyword>
<comment type="pathway">
    <text evidence="1">Metabolic intermediate biosynthesis; chorismate biosynthesis; chorismate from D-erythrose 4-phosphate and phosphoenolpyruvate: step 5/7.</text>
</comment>
<dbReference type="Pfam" id="PF01202">
    <property type="entry name" value="SKI"/>
    <property type="match status" value="1"/>
</dbReference>
<comment type="subcellular location">
    <subcellularLocation>
        <location evidence="1">Cytoplasm</location>
    </subcellularLocation>
</comment>
<dbReference type="EMBL" id="JNUP01000045">
    <property type="protein sequence ID" value="KGE73174.1"/>
    <property type="molecule type" value="Genomic_DNA"/>
</dbReference>
<dbReference type="HAMAP" id="MF_00109">
    <property type="entry name" value="Shikimate_kinase"/>
    <property type="match status" value="1"/>
</dbReference>
<comment type="caution">
    <text evidence="1">Lacks conserved residue(s) required for the propagation of feature annotation.</text>
</comment>
<dbReference type="Proteomes" id="UP000029692">
    <property type="component" value="Unassembled WGS sequence"/>
</dbReference>
<dbReference type="GO" id="GO:0008652">
    <property type="term" value="P:amino acid biosynthetic process"/>
    <property type="evidence" value="ECO:0007669"/>
    <property type="project" value="UniProtKB-KW"/>
</dbReference>
<keyword evidence="1" id="KW-0808">Transferase</keyword>
<dbReference type="GO" id="GO:0004765">
    <property type="term" value="F:shikimate kinase activity"/>
    <property type="evidence" value="ECO:0007669"/>
    <property type="project" value="UniProtKB-UniRule"/>
</dbReference>
<gene>
    <name evidence="1" type="primary">aroK</name>
    <name evidence="2" type="ORF">DC28_05200</name>
</gene>
<keyword evidence="1" id="KW-0057">Aromatic amino acid biosynthesis</keyword>
<dbReference type="GO" id="GO:0005737">
    <property type="term" value="C:cytoplasm"/>
    <property type="evidence" value="ECO:0007669"/>
    <property type="project" value="UniProtKB-SubCell"/>
</dbReference>
<name>A0A098QZN1_9SPIO</name>
<dbReference type="STRING" id="1480694.DC28_05200"/>
<dbReference type="OrthoDB" id="359948at2"/>
<protein>
    <recommendedName>
        <fullName evidence="1">Shikimate kinase</fullName>
        <shortName evidence="1">SK</shortName>
        <ecNumber evidence="1">2.7.1.71</ecNumber>
    </recommendedName>
</protein>
<reference evidence="2 3" key="1">
    <citation type="submission" date="2014-05" db="EMBL/GenBank/DDBJ databases">
        <title>De novo Genome Sequence of Spirocheata sp.</title>
        <authorList>
            <person name="Shivani Y."/>
            <person name="Subhash Y."/>
            <person name="Tushar L."/>
            <person name="Sasikala C."/>
            <person name="Ramana C.V."/>
        </authorList>
    </citation>
    <scope>NUCLEOTIDE SEQUENCE [LARGE SCALE GENOMIC DNA]</scope>
    <source>
        <strain evidence="2 3">JC230</strain>
    </source>
</reference>
<dbReference type="InterPro" id="IPR027417">
    <property type="entry name" value="P-loop_NTPase"/>
</dbReference>
<dbReference type="GO" id="GO:0009423">
    <property type="term" value="P:chorismate biosynthetic process"/>
    <property type="evidence" value="ECO:0007669"/>
    <property type="project" value="UniProtKB-UniRule"/>
</dbReference>
<organism evidence="2 3">
    <name type="scientific">Spirochaeta lutea</name>
    <dbReference type="NCBI Taxonomy" id="1480694"/>
    <lineage>
        <taxon>Bacteria</taxon>
        <taxon>Pseudomonadati</taxon>
        <taxon>Spirochaetota</taxon>
        <taxon>Spirochaetia</taxon>
        <taxon>Spirochaetales</taxon>
        <taxon>Spirochaetaceae</taxon>
        <taxon>Spirochaeta</taxon>
    </lineage>
</organism>
<sequence length="209" mass="23298">MTNQVQRFLSPAYSILLGGLKHSGKTSVGQQLSSMLKADWVDLDDVITKTYLGRTGDTIPDGVFPPRHMVSTLGAEGFQALEAEVLHGFLAQKSEQADDRMPDAGLQLLSLGGGTLSNPRIHSTITTYKPGILFIDGDEEVLYGRIRDGGLPAFLEGDDPRERWSRIYARRRRDARRLADMIIEVKDESIDDIVQKCLITLEEYIHGRK</sequence>
<dbReference type="Gene3D" id="3.40.50.300">
    <property type="entry name" value="P-loop containing nucleotide triphosphate hydrolases"/>
    <property type="match status" value="1"/>
</dbReference>
<evidence type="ECO:0000313" key="2">
    <source>
        <dbReference type="EMBL" id="KGE73174.1"/>
    </source>
</evidence>
<dbReference type="AlphaFoldDB" id="A0A098QZN1"/>
<keyword evidence="1" id="KW-0028">Amino-acid biosynthesis</keyword>
<keyword evidence="1" id="KW-0418">Kinase</keyword>
<evidence type="ECO:0000256" key="1">
    <source>
        <dbReference type="HAMAP-Rule" id="MF_00109"/>
    </source>
</evidence>
<dbReference type="RefSeq" id="WP_037546518.1">
    <property type="nucleotide sequence ID" value="NZ_JNUP01000045.1"/>
</dbReference>
<feature type="binding site" evidence="1">
    <location>
        <position position="44"/>
    </location>
    <ligand>
        <name>substrate</name>
    </ligand>
</feature>
<keyword evidence="1" id="KW-0067">ATP-binding</keyword>
<comment type="function">
    <text evidence="1">Catalyzes the specific phosphorylation of the 3-hydroxyl group of shikimic acid using ATP as a cosubstrate.</text>
</comment>
<dbReference type="SUPFAM" id="SSF52540">
    <property type="entry name" value="P-loop containing nucleoside triphosphate hydrolases"/>
    <property type="match status" value="1"/>
</dbReference>
<feature type="binding site" evidence="1">
    <location>
        <position position="26"/>
    </location>
    <ligand>
        <name>Mg(2+)</name>
        <dbReference type="ChEBI" id="CHEBI:18420"/>
    </ligand>
</feature>